<feature type="domain" description="UvrD-like helicase ATP-binding" evidence="15">
    <location>
        <begin position="15"/>
        <end position="351"/>
    </location>
</feature>
<evidence type="ECO:0000256" key="4">
    <source>
        <dbReference type="ARBA" id="ARBA00022801"/>
    </source>
</evidence>
<evidence type="ECO:0000259" key="16">
    <source>
        <dbReference type="PROSITE" id="PS51217"/>
    </source>
</evidence>
<name>A0A2C8ZI61_9MICO</name>
<organism evidence="17 18">
    <name type="scientific">Salinibacterium xinjiangense</name>
    <dbReference type="NCBI Taxonomy" id="386302"/>
    <lineage>
        <taxon>Bacteria</taxon>
        <taxon>Bacillati</taxon>
        <taxon>Actinomycetota</taxon>
        <taxon>Actinomycetes</taxon>
        <taxon>Micrococcales</taxon>
        <taxon>Microbacteriaceae</taxon>
        <taxon>Salinibacterium</taxon>
    </lineage>
</organism>
<dbReference type="InterPro" id="IPR014016">
    <property type="entry name" value="UvrD-like_ATP-bd"/>
</dbReference>
<keyword evidence="9" id="KW-0234">DNA repair</keyword>
<evidence type="ECO:0000256" key="12">
    <source>
        <dbReference type="ARBA" id="ARBA00034808"/>
    </source>
</evidence>
<dbReference type="Pfam" id="PF12705">
    <property type="entry name" value="PDDEXK_1"/>
    <property type="match status" value="1"/>
</dbReference>
<dbReference type="GO" id="GO:0005829">
    <property type="term" value="C:cytosol"/>
    <property type="evidence" value="ECO:0007669"/>
    <property type="project" value="TreeGrafter"/>
</dbReference>
<comment type="catalytic activity">
    <reaction evidence="11">
        <text>Couples ATP hydrolysis with the unwinding of duplex DNA by translocating in the 3'-5' direction.</text>
        <dbReference type="EC" id="5.6.2.4"/>
    </reaction>
</comment>
<dbReference type="Proteomes" id="UP000219440">
    <property type="component" value="Unassembled WGS sequence"/>
</dbReference>
<keyword evidence="18" id="KW-1185">Reference proteome</keyword>
<keyword evidence="7 14" id="KW-0067">ATP-binding</keyword>
<dbReference type="EMBL" id="OCST01000003">
    <property type="protein sequence ID" value="SOE64484.1"/>
    <property type="molecule type" value="Genomic_DNA"/>
</dbReference>
<reference evidence="17 18" key="1">
    <citation type="submission" date="2017-09" db="EMBL/GenBank/DDBJ databases">
        <authorList>
            <person name="Ehlers B."/>
            <person name="Leendertz F.H."/>
        </authorList>
    </citation>
    <scope>NUCLEOTIDE SEQUENCE [LARGE SCALE GENOMIC DNA]</scope>
    <source>
        <strain evidence="17 18">CGMCC 1.05381</strain>
    </source>
</reference>
<dbReference type="GO" id="GO:0033202">
    <property type="term" value="C:DNA helicase complex"/>
    <property type="evidence" value="ECO:0007669"/>
    <property type="project" value="TreeGrafter"/>
</dbReference>
<evidence type="ECO:0000313" key="18">
    <source>
        <dbReference type="Proteomes" id="UP000219440"/>
    </source>
</evidence>
<comment type="catalytic activity">
    <reaction evidence="13">
        <text>ATP + H2O = ADP + phosphate + H(+)</text>
        <dbReference type="Rhea" id="RHEA:13065"/>
        <dbReference type="ChEBI" id="CHEBI:15377"/>
        <dbReference type="ChEBI" id="CHEBI:15378"/>
        <dbReference type="ChEBI" id="CHEBI:30616"/>
        <dbReference type="ChEBI" id="CHEBI:43474"/>
        <dbReference type="ChEBI" id="CHEBI:456216"/>
        <dbReference type="EC" id="5.6.2.4"/>
    </reaction>
</comment>
<feature type="domain" description="UvrD-like helicase C-terminal" evidence="16">
    <location>
        <begin position="352"/>
        <end position="668"/>
    </location>
</feature>
<keyword evidence="3" id="KW-0227">DNA damage</keyword>
<keyword evidence="1" id="KW-0540">Nuclease</keyword>
<feature type="binding site" evidence="14">
    <location>
        <begin position="36"/>
        <end position="43"/>
    </location>
    <ligand>
        <name>ATP</name>
        <dbReference type="ChEBI" id="CHEBI:30616"/>
    </ligand>
</feature>
<evidence type="ECO:0000256" key="8">
    <source>
        <dbReference type="ARBA" id="ARBA00023125"/>
    </source>
</evidence>
<dbReference type="GO" id="GO:0043138">
    <property type="term" value="F:3'-5' DNA helicase activity"/>
    <property type="evidence" value="ECO:0007669"/>
    <property type="project" value="UniProtKB-EC"/>
</dbReference>
<dbReference type="Gene3D" id="3.90.320.10">
    <property type="match status" value="1"/>
</dbReference>
<dbReference type="PROSITE" id="PS51217">
    <property type="entry name" value="UVRD_HELICASE_CTER"/>
    <property type="match status" value="1"/>
</dbReference>
<dbReference type="GO" id="GO:0000725">
    <property type="term" value="P:recombinational repair"/>
    <property type="evidence" value="ECO:0007669"/>
    <property type="project" value="TreeGrafter"/>
</dbReference>
<proteinExistence type="predicted"/>
<evidence type="ECO:0000256" key="7">
    <source>
        <dbReference type="ARBA" id="ARBA00022840"/>
    </source>
</evidence>
<gene>
    <name evidence="17" type="ORF">SAMN06296378_1393</name>
</gene>
<evidence type="ECO:0000256" key="3">
    <source>
        <dbReference type="ARBA" id="ARBA00022763"/>
    </source>
</evidence>
<dbReference type="Pfam" id="PF13361">
    <property type="entry name" value="UvrD_C"/>
    <property type="match status" value="1"/>
</dbReference>
<dbReference type="Pfam" id="PF00580">
    <property type="entry name" value="UvrD-helicase"/>
    <property type="match status" value="1"/>
</dbReference>
<evidence type="ECO:0000256" key="5">
    <source>
        <dbReference type="ARBA" id="ARBA00022806"/>
    </source>
</evidence>
<evidence type="ECO:0000256" key="9">
    <source>
        <dbReference type="ARBA" id="ARBA00023204"/>
    </source>
</evidence>
<dbReference type="Gene3D" id="3.40.50.300">
    <property type="entry name" value="P-loop containing nucleotide triphosphate hydrolases"/>
    <property type="match status" value="3"/>
</dbReference>
<evidence type="ECO:0000256" key="10">
    <source>
        <dbReference type="ARBA" id="ARBA00023235"/>
    </source>
</evidence>
<keyword evidence="5 14" id="KW-0347">Helicase</keyword>
<dbReference type="GO" id="GO:0004527">
    <property type="term" value="F:exonuclease activity"/>
    <property type="evidence" value="ECO:0007669"/>
    <property type="project" value="UniProtKB-KW"/>
</dbReference>
<keyword evidence="10" id="KW-0413">Isomerase</keyword>
<keyword evidence="2 14" id="KW-0547">Nucleotide-binding</keyword>
<dbReference type="EC" id="5.6.2.4" evidence="12"/>
<evidence type="ECO:0000256" key="13">
    <source>
        <dbReference type="ARBA" id="ARBA00048988"/>
    </source>
</evidence>
<evidence type="ECO:0000313" key="17">
    <source>
        <dbReference type="EMBL" id="SOE64484.1"/>
    </source>
</evidence>
<dbReference type="InterPro" id="IPR000212">
    <property type="entry name" value="DNA_helicase_UvrD/REP"/>
</dbReference>
<dbReference type="SUPFAM" id="SSF52540">
    <property type="entry name" value="P-loop containing nucleoside triphosphate hydrolases"/>
    <property type="match status" value="1"/>
</dbReference>
<protein>
    <recommendedName>
        <fullName evidence="12">DNA 3'-5' helicase</fullName>
        <ecNumber evidence="12">5.6.2.4</ecNumber>
    </recommendedName>
</protein>
<accession>A0A2C8ZI61</accession>
<dbReference type="PANTHER" id="PTHR11070">
    <property type="entry name" value="UVRD / RECB / PCRA DNA HELICASE FAMILY MEMBER"/>
    <property type="match status" value="1"/>
</dbReference>
<dbReference type="Gene3D" id="1.10.486.10">
    <property type="entry name" value="PCRA, domain 4"/>
    <property type="match status" value="1"/>
</dbReference>
<evidence type="ECO:0000256" key="2">
    <source>
        <dbReference type="ARBA" id="ARBA00022741"/>
    </source>
</evidence>
<dbReference type="AlphaFoldDB" id="A0A2C8ZI61"/>
<dbReference type="GO" id="GO:0005524">
    <property type="term" value="F:ATP binding"/>
    <property type="evidence" value="ECO:0007669"/>
    <property type="project" value="UniProtKB-UniRule"/>
</dbReference>
<dbReference type="InterPro" id="IPR014017">
    <property type="entry name" value="DNA_helicase_UvrD-like_C"/>
</dbReference>
<evidence type="ECO:0000259" key="15">
    <source>
        <dbReference type="PROSITE" id="PS51198"/>
    </source>
</evidence>
<dbReference type="PROSITE" id="PS51198">
    <property type="entry name" value="UVRD_HELICASE_ATP_BIND"/>
    <property type="match status" value="1"/>
</dbReference>
<evidence type="ECO:0000256" key="6">
    <source>
        <dbReference type="ARBA" id="ARBA00022839"/>
    </source>
</evidence>
<evidence type="ECO:0000256" key="11">
    <source>
        <dbReference type="ARBA" id="ARBA00034617"/>
    </source>
</evidence>
<dbReference type="GO" id="GO:0003677">
    <property type="term" value="F:DNA binding"/>
    <property type="evidence" value="ECO:0007669"/>
    <property type="project" value="UniProtKB-KW"/>
</dbReference>
<evidence type="ECO:0000256" key="14">
    <source>
        <dbReference type="PROSITE-ProRule" id="PRU00560"/>
    </source>
</evidence>
<evidence type="ECO:0000256" key="1">
    <source>
        <dbReference type="ARBA" id="ARBA00022722"/>
    </source>
</evidence>
<sequence length="1072" mass="116551">MTVSSLELAGLLNLPEPTTQQQAVIEAPLAPALVVAGAGSGKTETMANRVVWLLANNLVSPDQVLGLTFTRKAAGGLADRVARRITQLRLIQSQGPDLLAAPDRDPERAEFDQPTVSTYNSFASALFRDNALLIGREPESALLNDASSWQLARQVVTQSTDDRLVAFGSSVDAITERVLELSHQLSDNVADASAVGIYAERFTGIADLPYTSGKAKATPYASVTKAVADIAALGPLLGLAEQYALEKRRRGLLEFSDQVALALAICGRSPATVQAYRDRYRVVLLDEYQDTSVVQTELLSALFAGHGVMAVGDPHQSIYGWRGASAANLARFAGDFGSANEYALSTSWRNASTILDAANLLVAPLSAASPVTVESLRARPAAPVGTLVGAYFDDIVIESRAVAQWLLAELDGPSKDGLPKTAAILFRQRRHMGLFARALEELKVPHHILGLGGLLSAPVIVDLVSALRVIHDPTAGSELIRLLSGARWAIGPRDLKELAGVAGWLHSRHWSQVALSDDVKQRMRESVAADDGRSIVDALDFVGEAQAGHSQLSGFSEPGFTRLRAAARQLAFFRSRAGLALPDLVRLVEQELLLDIEVVANESSGLGAANLYAFRDELSGFLASDEQATLGAFLGWLARAERNDTMGPRSEDAERGTVQLLTIHGSKGLEWEVVAVPRMSADELPAASREGTGWVRFGQLPFEFRGDARELPALEWQSVENQAEFDAGLKTFKSELSERHQAEERRLGYVAVTRAQDSLLLTGAFWGGQGKPRPPSVFLAELADGGLIDALPTESAFEENPLMGEAEIEQWPIDPLGTRRRVVERAAQLVRGELENPRAAGIWQRDLDLLLAERDAAARSASVVPLPERIPASRFKDFVTDPAGVARALRRPMPEKPYRATRLGTRFHGWVEARYGASSPAELVDASAIELDSEQQGDDLDLAELVRLQGVFENSRWAPLRPVDVEIEIHLPFDGRIVICKIDAVYAIDDERFEIVDWKTGKAPSGAQDLEEKQLQLALYRLAYARWKGIDPSQIDAVFYYVSDDAIIRPERLFDEQQLLAAWRGATAPADS</sequence>
<dbReference type="PANTHER" id="PTHR11070:SF55">
    <property type="entry name" value="DNA 3'-5' HELICASE"/>
    <property type="match status" value="1"/>
</dbReference>
<dbReference type="CDD" id="cd17932">
    <property type="entry name" value="DEXQc_UvrD"/>
    <property type="match status" value="1"/>
</dbReference>
<dbReference type="InterPro" id="IPR038726">
    <property type="entry name" value="PDDEXK_AddAB-type"/>
</dbReference>
<dbReference type="RefSeq" id="WP_097060526.1">
    <property type="nucleotide sequence ID" value="NZ_BMLC01000001.1"/>
</dbReference>
<dbReference type="InterPro" id="IPR011604">
    <property type="entry name" value="PDDEXK-like_dom_sf"/>
</dbReference>
<keyword evidence="8" id="KW-0238">DNA-binding</keyword>
<keyword evidence="6" id="KW-0269">Exonuclease</keyword>
<keyword evidence="4 14" id="KW-0378">Hydrolase</keyword>
<dbReference type="InterPro" id="IPR027417">
    <property type="entry name" value="P-loop_NTPase"/>
</dbReference>
<dbReference type="OrthoDB" id="4812256at2"/>